<sequence length="117" mass="12391">MRYSLAAKYLSGRGDRRDPQSGSRLASVRQQEEGSRPGAKGSAAASQRDSRGDTPDPGALASRKREAGSVQQAAQQPSAKRTRVPDPPPHYAGKPDELGRTCDPSPKGQDKQAKPPG</sequence>
<evidence type="ECO:0000313" key="3">
    <source>
        <dbReference type="Proteomes" id="UP000006906"/>
    </source>
</evidence>
<dbReference type="InParanoid" id="A0A2K3D6J5"/>
<feature type="compositionally biased region" description="Basic and acidic residues" evidence="1">
    <location>
        <begin position="108"/>
        <end position="117"/>
    </location>
</feature>
<feature type="compositionally biased region" description="Polar residues" evidence="1">
    <location>
        <begin position="69"/>
        <end position="79"/>
    </location>
</feature>
<name>A0A2K3D6J5_CHLRE</name>
<dbReference type="KEGG" id="cre:CHLRE_12g545619v5"/>
<dbReference type="RefSeq" id="XP_042919107.1">
    <property type="nucleotide sequence ID" value="XM_043068866.1"/>
</dbReference>
<feature type="region of interest" description="Disordered" evidence="1">
    <location>
        <begin position="1"/>
        <end position="117"/>
    </location>
</feature>
<organism evidence="2 3">
    <name type="scientific">Chlamydomonas reinhardtii</name>
    <name type="common">Chlamydomonas smithii</name>
    <dbReference type="NCBI Taxonomy" id="3055"/>
    <lineage>
        <taxon>Eukaryota</taxon>
        <taxon>Viridiplantae</taxon>
        <taxon>Chlorophyta</taxon>
        <taxon>core chlorophytes</taxon>
        <taxon>Chlorophyceae</taxon>
        <taxon>CS clade</taxon>
        <taxon>Chlamydomonadales</taxon>
        <taxon>Chlamydomonadaceae</taxon>
        <taxon>Chlamydomonas</taxon>
    </lineage>
</organism>
<dbReference type="Proteomes" id="UP000006906">
    <property type="component" value="Chromosome 12"/>
</dbReference>
<accession>A0A2K3D6J5</accession>
<evidence type="ECO:0000256" key="1">
    <source>
        <dbReference type="SAM" id="MobiDB-lite"/>
    </source>
</evidence>
<protein>
    <submittedName>
        <fullName evidence="2">Uncharacterized protein</fullName>
    </submittedName>
</protein>
<dbReference type="EMBL" id="CM008973">
    <property type="protein sequence ID" value="PNW76156.1"/>
    <property type="molecule type" value="Genomic_DNA"/>
</dbReference>
<evidence type="ECO:0000313" key="2">
    <source>
        <dbReference type="EMBL" id="PNW76156.1"/>
    </source>
</evidence>
<dbReference type="Gramene" id="PNW76156">
    <property type="protein sequence ID" value="PNW76156"/>
    <property type="gene ID" value="CHLRE_12g545619v5"/>
</dbReference>
<dbReference type="GeneID" id="5719572"/>
<reference evidence="2 3" key="1">
    <citation type="journal article" date="2007" name="Science">
        <title>The Chlamydomonas genome reveals the evolution of key animal and plant functions.</title>
        <authorList>
            <person name="Merchant S.S."/>
            <person name="Prochnik S.E."/>
            <person name="Vallon O."/>
            <person name="Harris E.H."/>
            <person name="Karpowicz S.J."/>
            <person name="Witman G.B."/>
            <person name="Terry A."/>
            <person name="Salamov A."/>
            <person name="Fritz-Laylin L.K."/>
            <person name="Marechal-Drouard L."/>
            <person name="Marshall W.F."/>
            <person name="Qu L.H."/>
            <person name="Nelson D.R."/>
            <person name="Sanderfoot A.A."/>
            <person name="Spalding M.H."/>
            <person name="Kapitonov V.V."/>
            <person name="Ren Q."/>
            <person name="Ferris P."/>
            <person name="Lindquist E."/>
            <person name="Shapiro H."/>
            <person name="Lucas S.M."/>
            <person name="Grimwood J."/>
            <person name="Schmutz J."/>
            <person name="Cardol P."/>
            <person name="Cerutti H."/>
            <person name="Chanfreau G."/>
            <person name="Chen C.L."/>
            <person name="Cognat V."/>
            <person name="Croft M.T."/>
            <person name="Dent R."/>
            <person name="Dutcher S."/>
            <person name="Fernandez E."/>
            <person name="Fukuzawa H."/>
            <person name="Gonzalez-Ballester D."/>
            <person name="Gonzalez-Halphen D."/>
            <person name="Hallmann A."/>
            <person name="Hanikenne M."/>
            <person name="Hippler M."/>
            <person name="Inwood W."/>
            <person name="Jabbari K."/>
            <person name="Kalanon M."/>
            <person name="Kuras R."/>
            <person name="Lefebvre P.A."/>
            <person name="Lemaire S.D."/>
            <person name="Lobanov A.V."/>
            <person name="Lohr M."/>
            <person name="Manuell A."/>
            <person name="Meier I."/>
            <person name="Mets L."/>
            <person name="Mittag M."/>
            <person name="Mittelmeier T."/>
            <person name="Moroney J.V."/>
            <person name="Moseley J."/>
            <person name="Napoli C."/>
            <person name="Nedelcu A.M."/>
            <person name="Niyogi K."/>
            <person name="Novoselov S.V."/>
            <person name="Paulsen I.T."/>
            <person name="Pazour G."/>
            <person name="Purton S."/>
            <person name="Ral J.P."/>
            <person name="Riano-Pachon D.M."/>
            <person name="Riekhof W."/>
            <person name="Rymarquis L."/>
            <person name="Schroda M."/>
            <person name="Stern D."/>
            <person name="Umen J."/>
            <person name="Willows R."/>
            <person name="Wilson N."/>
            <person name="Zimmer S.L."/>
            <person name="Allmer J."/>
            <person name="Balk J."/>
            <person name="Bisova K."/>
            <person name="Chen C.J."/>
            <person name="Elias M."/>
            <person name="Gendler K."/>
            <person name="Hauser C."/>
            <person name="Lamb M.R."/>
            <person name="Ledford H."/>
            <person name="Long J.C."/>
            <person name="Minagawa J."/>
            <person name="Page M.D."/>
            <person name="Pan J."/>
            <person name="Pootakham W."/>
            <person name="Roje S."/>
            <person name="Rose A."/>
            <person name="Stahlberg E."/>
            <person name="Terauchi A.M."/>
            <person name="Yang P."/>
            <person name="Ball S."/>
            <person name="Bowler C."/>
            <person name="Dieckmann C.L."/>
            <person name="Gladyshev V.N."/>
            <person name="Green P."/>
            <person name="Jorgensen R."/>
            <person name="Mayfield S."/>
            <person name="Mueller-Roeber B."/>
            <person name="Rajamani S."/>
            <person name="Sayre R.T."/>
            <person name="Brokstein P."/>
            <person name="Dubchak I."/>
            <person name="Goodstein D."/>
            <person name="Hornick L."/>
            <person name="Huang Y.W."/>
            <person name="Jhaveri J."/>
            <person name="Luo Y."/>
            <person name="Martinez D."/>
            <person name="Ngau W.C."/>
            <person name="Otillar B."/>
            <person name="Poliakov A."/>
            <person name="Porter A."/>
            <person name="Szajkowski L."/>
            <person name="Werner G."/>
            <person name="Zhou K."/>
            <person name="Grigoriev I.V."/>
            <person name="Rokhsar D.S."/>
            <person name="Grossman A.R."/>
        </authorList>
    </citation>
    <scope>NUCLEOTIDE SEQUENCE [LARGE SCALE GENOMIC DNA]</scope>
    <source>
        <strain evidence="3">CC-503</strain>
    </source>
</reference>
<dbReference type="AlphaFoldDB" id="A0A2K3D6J5"/>
<dbReference type="ExpressionAtlas" id="A0A2K3D6J5">
    <property type="expression patterns" value="baseline and differential"/>
</dbReference>
<keyword evidence="3" id="KW-1185">Reference proteome</keyword>
<gene>
    <name evidence="2" type="ORF">CHLRE_12g545619v5</name>
</gene>
<proteinExistence type="predicted"/>
<dbReference type="PaxDb" id="3055-EDP02889"/>